<accession>A0A0B6XVC8</accession>
<dbReference type="Pfam" id="PF03189">
    <property type="entry name" value="Otopetrin"/>
    <property type="match status" value="1"/>
</dbReference>
<evidence type="ECO:0000256" key="7">
    <source>
        <dbReference type="ARBA" id="ARBA00022989"/>
    </source>
</evidence>
<evidence type="ECO:0000256" key="3">
    <source>
        <dbReference type="ARBA" id="ARBA00022448"/>
    </source>
</evidence>
<evidence type="ECO:0000256" key="10">
    <source>
        <dbReference type="ARBA" id="ARBA00023303"/>
    </source>
</evidence>
<dbReference type="AlphaFoldDB" id="A0A0B6XVC8"/>
<keyword evidence="6" id="KW-0375">Hydrogen ion transport</keyword>
<keyword evidence="10" id="KW-0407">Ion channel</keyword>
<dbReference type="GO" id="GO:0005886">
    <property type="term" value="C:plasma membrane"/>
    <property type="evidence" value="ECO:0007669"/>
    <property type="project" value="UniProtKB-SubCell"/>
</dbReference>
<protein>
    <submittedName>
        <fullName evidence="11">Uncharacterized protein</fullName>
    </submittedName>
</protein>
<evidence type="ECO:0000256" key="1">
    <source>
        <dbReference type="ARBA" id="ARBA00004651"/>
    </source>
</evidence>
<evidence type="ECO:0000256" key="6">
    <source>
        <dbReference type="ARBA" id="ARBA00022781"/>
    </source>
</evidence>
<keyword evidence="7" id="KW-1133">Transmembrane helix</keyword>
<keyword evidence="3" id="KW-0813">Transport</keyword>
<evidence type="ECO:0000256" key="8">
    <source>
        <dbReference type="ARBA" id="ARBA00023065"/>
    </source>
</evidence>
<name>A0A0B6XVC8_9EUPU</name>
<evidence type="ECO:0000256" key="9">
    <source>
        <dbReference type="ARBA" id="ARBA00023136"/>
    </source>
</evidence>
<comment type="similarity">
    <text evidence="2">Belongs to the otopetrin family.</text>
</comment>
<evidence type="ECO:0000256" key="4">
    <source>
        <dbReference type="ARBA" id="ARBA00022475"/>
    </source>
</evidence>
<evidence type="ECO:0000256" key="2">
    <source>
        <dbReference type="ARBA" id="ARBA00006513"/>
    </source>
</evidence>
<comment type="subcellular location">
    <subcellularLocation>
        <location evidence="1">Cell membrane</location>
        <topology evidence="1">Multi-pass membrane protein</topology>
    </subcellularLocation>
</comment>
<evidence type="ECO:0000313" key="11">
    <source>
        <dbReference type="EMBL" id="CEK47451.1"/>
    </source>
</evidence>
<dbReference type="InterPro" id="IPR004878">
    <property type="entry name" value="Otopetrin"/>
</dbReference>
<feature type="non-terminal residue" evidence="11">
    <location>
        <position position="69"/>
    </location>
</feature>
<dbReference type="GO" id="GO:0015252">
    <property type="term" value="F:proton channel activity"/>
    <property type="evidence" value="ECO:0007669"/>
    <property type="project" value="InterPro"/>
</dbReference>
<evidence type="ECO:0000256" key="5">
    <source>
        <dbReference type="ARBA" id="ARBA00022692"/>
    </source>
</evidence>
<sequence>YNEHKTNSEEDSEERDSMQTLDEYLKDHQMGSMPEISCRWDTLMGKIVESSSVYLYPCTIEYSLMCACV</sequence>
<dbReference type="EMBL" id="HACG01000586">
    <property type="protein sequence ID" value="CEK47451.1"/>
    <property type="molecule type" value="Transcribed_RNA"/>
</dbReference>
<proteinExistence type="inferred from homology"/>
<organism evidence="11">
    <name type="scientific">Arion vulgaris</name>
    <dbReference type="NCBI Taxonomy" id="1028688"/>
    <lineage>
        <taxon>Eukaryota</taxon>
        <taxon>Metazoa</taxon>
        <taxon>Spiralia</taxon>
        <taxon>Lophotrochozoa</taxon>
        <taxon>Mollusca</taxon>
        <taxon>Gastropoda</taxon>
        <taxon>Heterobranchia</taxon>
        <taxon>Euthyneura</taxon>
        <taxon>Panpulmonata</taxon>
        <taxon>Eupulmonata</taxon>
        <taxon>Stylommatophora</taxon>
        <taxon>Helicina</taxon>
        <taxon>Arionoidea</taxon>
        <taxon>Arionidae</taxon>
        <taxon>Arion</taxon>
    </lineage>
</organism>
<keyword evidence="9" id="KW-0472">Membrane</keyword>
<keyword evidence="5" id="KW-0812">Transmembrane</keyword>
<gene>
    <name evidence="11" type="primary">ORF1401</name>
</gene>
<reference evidence="11" key="1">
    <citation type="submission" date="2014-12" db="EMBL/GenBank/DDBJ databases">
        <title>Insight into the proteome of Arion vulgaris.</title>
        <authorList>
            <person name="Aradska J."/>
            <person name="Bulat T."/>
            <person name="Smidak R."/>
            <person name="Sarate P."/>
            <person name="Gangsoo J."/>
            <person name="Sialana F."/>
            <person name="Bilban M."/>
            <person name="Lubec G."/>
        </authorList>
    </citation>
    <scope>NUCLEOTIDE SEQUENCE</scope>
    <source>
        <tissue evidence="11">Skin</tissue>
    </source>
</reference>
<keyword evidence="4" id="KW-1003">Cell membrane</keyword>
<feature type="non-terminal residue" evidence="11">
    <location>
        <position position="1"/>
    </location>
</feature>
<keyword evidence="8" id="KW-0406">Ion transport</keyword>